<feature type="transmembrane region" description="Helical" evidence="3">
    <location>
        <begin position="848"/>
        <end position="868"/>
    </location>
</feature>
<feature type="transmembrane region" description="Helical" evidence="3">
    <location>
        <begin position="733"/>
        <end position="755"/>
    </location>
</feature>
<evidence type="ECO:0000256" key="1">
    <source>
        <dbReference type="SAM" id="Coils"/>
    </source>
</evidence>
<evidence type="ECO:0000313" key="4">
    <source>
        <dbReference type="EMBL" id="GMH91759.1"/>
    </source>
</evidence>
<feature type="compositionally biased region" description="Polar residues" evidence="2">
    <location>
        <begin position="21"/>
        <end position="34"/>
    </location>
</feature>
<feature type="coiled-coil region" evidence="1">
    <location>
        <begin position="348"/>
        <end position="402"/>
    </location>
</feature>
<dbReference type="EMBL" id="BLQM01000478">
    <property type="protein sequence ID" value="GMH91759.1"/>
    <property type="molecule type" value="Genomic_DNA"/>
</dbReference>
<feature type="transmembrane region" description="Helical" evidence="3">
    <location>
        <begin position="874"/>
        <end position="899"/>
    </location>
</feature>
<feature type="transmembrane region" description="Helical" evidence="3">
    <location>
        <begin position="250"/>
        <end position="272"/>
    </location>
</feature>
<keyword evidence="3" id="KW-1133">Transmembrane helix</keyword>
<proteinExistence type="predicted"/>
<keyword evidence="3" id="KW-0472">Membrane</keyword>
<feature type="transmembrane region" description="Helical" evidence="3">
    <location>
        <begin position="103"/>
        <end position="122"/>
    </location>
</feature>
<comment type="caution">
    <text evidence="4">The sequence shown here is derived from an EMBL/GenBank/DDBJ whole genome shotgun (WGS) entry which is preliminary data.</text>
</comment>
<protein>
    <submittedName>
        <fullName evidence="4">Uncharacterized protein</fullName>
    </submittedName>
</protein>
<feature type="transmembrane region" description="Helical" evidence="3">
    <location>
        <begin position="326"/>
        <end position="350"/>
    </location>
</feature>
<feature type="transmembrane region" description="Helical" evidence="3">
    <location>
        <begin position="293"/>
        <end position="314"/>
    </location>
</feature>
<gene>
    <name evidence="4" type="ORF">TL16_g12148</name>
</gene>
<feature type="transmembrane region" description="Helical" evidence="3">
    <location>
        <begin position="159"/>
        <end position="178"/>
    </location>
</feature>
<dbReference type="Proteomes" id="UP001162640">
    <property type="component" value="Unassembled WGS sequence"/>
</dbReference>
<feature type="region of interest" description="Disordered" evidence="2">
    <location>
        <begin position="1"/>
        <end position="56"/>
    </location>
</feature>
<feature type="transmembrane region" description="Helical" evidence="3">
    <location>
        <begin position="966"/>
        <end position="986"/>
    </location>
</feature>
<keyword evidence="3" id="KW-0812">Transmembrane</keyword>
<evidence type="ECO:0000313" key="5">
    <source>
        <dbReference type="Proteomes" id="UP001162640"/>
    </source>
</evidence>
<sequence length="1150" mass="128796">MDSRSQAVEGGAVSKKKPSVAEQSPPETSGSSHNPIHEAPKVGGKSHPEPSGSPNQVPECHTVFSVLTFCVSSMHPLLHFHAYLDEYYQLIDKNYGLTKFEEFWSFNFTPLTFWALLISFMLQPSNESKWHKAMLYVQYAVYSFSFTVSYFNFFGRSVVILIVTIVLLILLFFATLKVRNIVASRDPEMISGFLVKSVIYKGLLLGTIKLTFLVFTSIKCETELWEEEEKSNLEHPWRDCNRTLYSQTGLGIMIIIYLTLSVLSGIASTSVLEDHTVTLKKAWTMDMDFAESVQCCGIFLSAFLAIYLAGNYGAEGDFRSELDQNLIYLAAWIGSLSLLFSHIPAAFVVWKEEESEKLKQKIAALKVENAKLKAELPSEEPLKKEEEESRIAEEKNKILFNKDDKVEAKYGGKSEYLPVKIACVHEDGTVDIDYGTEVSVKPEDVCTILKLGYKVEVNHIPGEIMDVHEDGTVNVKYNKELNAKPEDIRAHSPFCDGLKVEAKYGGESKYMPRKITCVHKNGTVDIDYDKEVSVKPEDVRTLHPFEPSAGLKVRVKKHGGKSEYIPAEITKVNEDGTIDVKYVKELKVKPELISLSSNKLGLKVEAKFGGKSKYMPGKITCVHKNGTFDIDYGTEVSVKPEDVRTLEASPFEPSEGLEVGVKIYSRKSEYVRGKITVVHEDGTFDVKYDTELEAKPEFVCTLEASTFWTTVAFLMTSCQSTLTIIGTATLDDFYTTVLTTLFPFTVILMVGAWFCQPQRTSTKDMRKICLHFASYATAKCVAEEGSLSECAVTATCSTWISIYLLFGWLAFIIDGSVPELDKSTFFLTIEKIAKIQGMGIRKRKIVQGALAFFNILCGLFLFSLMSIVSNNEDLTTIVFVVGIGGGCFAFLIVAIEYWCTLEEQKQLEKKETDTEVELNKDEDDDDLNRSVRVLSAGMRAHSRSLGGYREDGGGVDTTIKEVWSGYIFLIFLVTSTYSALIMTWAFTGEDKWWMYAFVMGPISFLPYGLSILMKPKETWEGNPLYMAFLYFHFASFLVLSEAGAVGFYISNGRPIKAIIPGVRLSGWLYCFWKATKLRKSASTLKSNELSDFLAKEVFEKGVLSVGPCLFFTFETVSCLIDNKDNIEDGHCANTSMASFYLSGILSILLL</sequence>
<feature type="non-terminal residue" evidence="4">
    <location>
        <position position="1150"/>
    </location>
</feature>
<dbReference type="AlphaFoldDB" id="A0A9W7ET34"/>
<feature type="transmembrane region" description="Helical" evidence="3">
    <location>
        <begin position="992"/>
        <end position="1012"/>
    </location>
</feature>
<organism evidence="4 5">
    <name type="scientific">Triparma laevis f. inornata</name>
    <dbReference type="NCBI Taxonomy" id="1714386"/>
    <lineage>
        <taxon>Eukaryota</taxon>
        <taxon>Sar</taxon>
        <taxon>Stramenopiles</taxon>
        <taxon>Ochrophyta</taxon>
        <taxon>Bolidophyceae</taxon>
        <taxon>Parmales</taxon>
        <taxon>Triparmaceae</taxon>
        <taxon>Triparma</taxon>
    </lineage>
</organism>
<dbReference type="CDD" id="cd04508">
    <property type="entry name" value="Tudor_SF"/>
    <property type="match status" value="3"/>
</dbReference>
<evidence type="ECO:0000256" key="3">
    <source>
        <dbReference type="SAM" id="Phobius"/>
    </source>
</evidence>
<dbReference type="Gene3D" id="2.30.30.140">
    <property type="match status" value="3"/>
</dbReference>
<feature type="transmembrane region" description="Helical" evidence="3">
    <location>
        <begin position="1024"/>
        <end position="1049"/>
    </location>
</feature>
<keyword evidence="1" id="KW-0175">Coiled coil</keyword>
<accession>A0A9W7ET34</accession>
<name>A0A9W7ET34_9STRA</name>
<evidence type="ECO:0000256" key="2">
    <source>
        <dbReference type="SAM" id="MobiDB-lite"/>
    </source>
</evidence>
<reference evidence="5" key="1">
    <citation type="journal article" date="2023" name="Commun. Biol.">
        <title>Genome analysis of Parmales, the sister group of diatoms, reveals the evolutionary specialization of diatoms from phago-mixotrophs to photoautotrophs.</title>
        <authorList>
            <person name="Ban H."/>
            <person name="Sato S."/>
            <person name="Yoshikawa S."/>
            <person name="Yamada K."/>
            <person name="Nakamura Y."/>
            <person name="Ichinomiya M."/>
            <person name="Sato N."/>
            <person name="Blanc-Mathieu R."/>
            <person name="Endo H."/>
            <person name="Kuwata A."/>
            <person name="Ogata H."/>
        </authorList>
    </citation>
    <scope>NUCLEOTIDE SEQUENCE [LARGE SCALE GENOMIC DNA]</scope>
</reference>